<comment type="caution">
    <text evidence="3">The sequence shown here is derived from an EMBL/GenBank/DDBJ whole genome shotgun (WGS) entry which is preliminary data.</text>
</comment>
<accession>A0ABR7DFL4</accession>
<protein>
    <submittedName>
        <fullName evidence="3">Zn-dependent exopeptidase M28</fullName>
    </submittedName>
</protein>
<keyword evidence="1" id="KW-0812">Transmembrane</keyword>
<feature type="transmembrane region" description="Helical" evidence="1">
    <location>
        <begin position="419"/>
        <end position="443"/>
    </location>
</feature>
<dbReference type="SUPFAM" id="SSF53187">
    <property type="entry name" value="Zn-dependent exopeptidases"/>
    <property type="match status" value="1"/>
</dbReference>
<dbReference type="PANTHER" id="PTHR12147:SF26">
    <property type="entry name" value="PEPTIDASE M28 DOMAIN-CONTAINING PROTEIN"/>
    <property type="match status" value="1"/>
</dbReference>
<sequence length="448" mass="50236">MRKKLIYLLSLSVTFILLFFLILLNCSYSSFDSSNVKDTIDVLSSETFNGRLAGSTENTMVADFIENKFKESNLKTYGDGSYKKDFNTICPVSTDTTPYLKIMSNGKVEEELQYGVDFKEDMINFRGNTFTFSNKDKISSFYLSIEVTTSENKFLFFVPNGNELYFRSSFMSDFPYDAVIMVTENTKNKILNSLNEGKEISVHVPFEAESKTISNVVGVIEGTDKEAAPLVITAHFDHLGKDGLGNIYGGALDNASGTSFMLELQRSLSTFAKPNRDIIFVALNAEEFGLLGSKQFAEDNIFNLKNSEVINFDMVGSAGFPITFMQGVDFKDKDSELLKSLEELCKKNNTSYEVVYQDSSDHASFNKLGIDSVSFCHSDLSKIHTPYDTTTYISTDAIDSVYEIVNQKIMNSCYNNFTLLLYNKLLILVLSIILGVLVGYPLLKKKVK</sequence>
<reference evidence="3 4" key="1">
    <citation type="submission" date="2020-08" db="EMBL/GenBank/DDBJ databases">
        <title>Genome public.</title>
        <authorList>
            <person name="Liu C."/>
            <person name="Sun Q."/>
        </authorList>
    </citation>
    <scope>NUCLEOTIDE SEQUENCE [LARGE SCALE GENOMIC DNA]</scope>
    <source>
        <strain evidence="3 4">NSJ-6</strain>
    </source>
</reference>
<dbReference type="Proteomes" id="UP000596929">
    <property type="component" value="Unassembled WGS sequence"/>
</dbReference>
<dbReference type="Gene3D" id="3.40.630.10">
    <property type="entry name" value="Zn peptidases"/>
    <property type="match status" value="2"/>
</dbReference>
<evidence type="ECO:0000259" key="2">
    <source>
        <dbReference type="Pfam" id="PF04389"/>
    </source>
</evidence>
<evidence type="ECO:0000313" key="4">
    <source>
        <dbReference type="Proteomes" id="UP000596929"/>
    </source>
</evidence>
<keyword evidence="4" id="KW-1185">Reference proteome</keyword>
<dbReference type="Pfam" id="PF04389">
    <property type="entry name" value="Peptidase_M28"/>
    <property type="match status" value="1"/>
</dbReference>
<name>A0ABR7DFL4_9CLOT</name>
<dbReference type="RefSeq" id="WP_186860584.1">
    <property type="nucleotide sequence ID" value="NZ_JACOOO010000035.1"/>
</dbReference>
<organism evidence="3 4">
    <name type="scientific">Clostridium hominis</name>
    <dbReference type="NCBI Taxonomy" id="2763036"/>
    <lineage>
        <taxon>Bacteria</taxon>
        <taxon>Bacillati</taxon>
        <taxon>Bacillota</taxon>
        <taxon>Clostridia</taxon>
        <taxon>Eubacteriales</taxon>
        <taxon>Clostridiaceae</taxon>
        <taxon>Clostridium</taxon>
    </lineage>
</organism>
<evidence type="ECO:0000256" key="1">
    <source>
        <dbReference type="SAM" id="Phobius"/>
    </source>
</evidence>
<keyword evidence="1" id="KW-1133">Transmembrane helix</keyword>
<keyword evidence="1" id="KW-0472">Membrane</keyword>
<gene>
    <name evidence="3" type="ORF">H8S20_14830</name>
</gene>
<dbReference type="EMBL" id="JACOOO010000035">
    <property type="protein sequence ID" value="MBC5630142.1"/>
    <property type="molecule type" value="Genomic_DNA"/>
</dbReference>
<dbReference type="PANTHER" id="PTHR12147">
    <property type="entry name" value="METALLOPEPTIDASE M28 FAMILY MEMBER"/>
    <property type="match status" value="1"/>
</dbReference>
<dbReference type="InterPro" id="IPR045175">
    <property type="entry name" value="M28_fam"/>
</dbReference>
<dbReference type="InterPro" id="IPR007484">
    <property type="entry name" value="Peptidase_M28"/>
</dbReference>
<evidence type="ECO:0000313" key="3">
    <source>
        <dbReference type="EMBL" id="MBC5630142.1"/>
    </source>
</evidence>
<proteinExistence type="predicted"/>
<feature type="domain" description="Peptidase M28" evidence="2">
    <location>
        <begin position="215"/>
        <end position="405"/>
    </location>
</feature>